<sequence>MAKKLLVVSNCNTGGLGNSLSMLMPDAEVHQCDIWSYRAASAEWNERARDFDHLIVLPELAGQGLDEGRDGLGLIWTPSFLFRSFHPDLCYMHHGAIGAVQGPMKDYHSSIVVAAYMLGLPASDVAALFRDDVFAACGFYDIFVDDRRRMLENFSDHGFDMSTHFLRWMRGRPFMYSINHPAIEPLFCLAWEIVRKLGKTPVLPPQGYFPIDRLADSLIYPIFPEIAERLGYMGGTTWFKPFQSNTLLSLDQFIHQSYECYQQVDMSQVDCGHPEFAHIQAVVRSLA</sequence>
<evidence type="ECO:0000313" key="2">
    <source>
        <dbReference type="EMBL" id="MDR7153284.1"/>
    </source>
</evidence>
<organism evidence="2 3">
    <name type="scientific">Sphingobium xenophagum</name>
    <dbReference type="NCBI Taxonomy" id="121428"/>
    <lineage>
        <taxon>Bacteria</taxon>
        <taxon>Pseudomonadati</taxon>
        <taxon>Pseudomonadota</taxon>
        <taxon>Alphaproteobacteria</taxon>
        <taxon>Sphingomonadales</taxon>
        <taxon>Sphingomonadaceae</taxon>
        <taxon>Sphingobium</taxon>
    </lineage>
</organism>
<comment type="caution">
    <text evidence="2">The sequence shown here is derived from an EMBL/GenBank/DDBJ whole genome shotgun (WGS) entry which is preliminary data.</text>
</comment>
<dbReference type="Pfam" id="PF18588">
    <property type="entry name" value="WcbI"/>
    <property type="match status" value="1"/>
</dbReference>
<feature type="domain" description="Polysaccharide biosynthesis enzyme WcbI" evidence="1">
    <location>
        <begin position="5"/>
        <end position="200"/>
    </location>
</feature>
<reference evidence="2 3" key="1">
    <citation type="submission" date="2023-07" db="EMBL/GenBank/DDBJ databases">
        <title>Sorghum-associated microbial communities from plants grown in Nebraska, USA.</title>
        <authorList>
            <person name="Schachtman D."/>
        </authorList>
    </citation>
    <scope>NUCLEOTIDE SEQUENCE [LARGE SCALE GENOMIC DNA]</scope>
    <source>
        <strain evidence="2 3">4256</strain>
    </source>
</reference>
<dbReference type="InterPro" id="IPR041307">
    <property type="entry name" value="WcbI"/>
</dbReference>
<evidence type="ECO:0000259" key="1">
    <source>
        <dbReference type="Pfam" id="PF18588"/>
    </source>
</evidence>
<name>A0ABU1WVS5_SPHXE</name>
<accession>A0ABU1WVS5</accession>
<keyword evidence="3" id="KW-1185">Reference proteome</keyword>
<protein>
    <recommendedName>
        <fullName evidence="1">Polysaccharide biosynthesis enzyme WcbI domain-containing protein</fullName>
    </recommendedName>
</protein>
<dbReference type="RefSeq" id="WP_310221019.1">
    <property type="nucleotide sequence ID" value="NZ_JAVDWV010000001.1"/>
</dbReference>
<gene>
    <name evidence="2" type="ORF">J2W40_000078</name>
</gene>
<evidence type="ECO:0000313" key="3">
    <source>
        <dbReference type="Proteomes" id="UP001267638"/>
    </source>
</evidence>
<dbReference type="Proteomes" id="UP001267638">
    <property type="component" value="Unassembled WGS sequence"/>
</dbReference>
<proteinExistence type="predicted"/>
<dbReference type="EMBL" id="JAVDWV010000001">
    <property type="protein sequence ID" value="MDR7153284.1"/>
    <property type="molecule type" value="Genomic_DNA"/>
</dbReference>